<reference evidence="3" key="1">
    <citation type="submission" date="2020-06" db="EMBL/GenBank/DDBJ databases">
        <authorList>
            <consortium name="Plant Systems Biology data submission"/>
        </authorList>
    </citation>
    <scope>NUCLEOTIDE SEQUENCE</scope>
    <source>
        <strain evidence="3">D6</strain>
    </source>
</reference>
<protein>
    <submittedName>
        <fullName evidence="3">Nitrilase family, member 2</fullName>
    </submittedName>
</protein>
<organism evidence="3 4">
    <name type="scientific">Seminavis robusta</name>
    <dbReference type="NCBI Taxonomy" id="568900"/>
    <lineage>
        <taxon>Eukaryota</taxon>
        <taxon>Sar</taxon>
        <taxon>Stramenopiles</taxon>
        <taxon>Ochrophyta</taxon>
        <taxon>Bacillariophyta</taxon>
        <taxon>Bacillariophyceae</taxon>
        <taxon>Bacillariophycidae</taxon>
        <taxon>Naviculales</taxon>
        <taxon>Naviculaceae</taxon>
        <taxon>Seminavis</taxon>
    </lineage>
</organism>
<dbReference type="InterPro" id="IPR049227">
    <property type="entry name" value="DUF6824"/>
</dbReference>
<feature type="region of interest" description="Disordered" evidence="1">
    <location>
        <begin position="124"/>
        <end position="143"/>
    </location>
</feature>
<dbReference type="Proteomes" id="UP001153069">
    <property type="component" value="Unassembled WGS sequence"/>
</dbReference>
<keyword evidence="4" id="KW-1185">Reference proteome</keyword>
<accession>A0A9N8E9Y8</accession>
<evidence type="ECO:0000313" key="4">
    <source>
        <dbReference type="Proteomes" id="UP001153069"/>
    </source>
</evidence>
<gene>
    <name evidence="3" type="ORF">SEMRO_710_G190980.1</name>
</gene>
<evidence type="ECO:0000313" key="3">
    <source>
        <dbReference type="EMBL" id="CAB9515354.1"/>
    </source>
</evidence>
<dbReference type="AlphaFoldDB" id="A0A9N8E9Y8"/>
<evidence type="ECO:0000256" key="1">
    <source>
        <dbReference type="SAM" id="MobiDB-lite"/>
    </source>
</evidence>
<feature type="domain" description="DUF6824" evidence="2">
    <location>
        <begin position="26"/>
        <end position="111"/>
    </location>
</feature>
<proteinExistence type="predicted"/>
<name>A0A9N8E9Y8_9STRA</name>
<evidence type="ECO:0000259" key="2">
    <source>
        <dbReference type="Pfam" id="PF20710"/>
    </source>
</evidence>
<dbReference type="EMBL" id="CAICTM010000709">
    <property type="protein sequence ID" value="CAB9515354.1"/>
    <property type="molecule type" value="Genomic_DNA"/>
</dbReference>
<comment type="caution">
    <text evidence="3">The sequence shown here is derived from an EMBL/GenBank/DDBJ whole genome shotgun (WGS) entry which is preliminary data.</text>
</comment>
<dbReference type="Pfam" id="PF20710">
    <property type="entry name" value="DUF6824"/>
    <property type="match status" value="1"/>
</dbReference>
<sequence>MSPKQSKKTQDLQFLPEDFAPSRFEVVVGRGKKCTDHLGNQRLRSIVRTRIQEYATANDKTHKTYIISQIFHEIRNRSACGGFVKKDADTGRWYRVADPTARTNIAQSFRDELHDTYRSSKFAKQRRRWGGHMSEDNNNSTDKTKLPAAEAVTSVKSMVYPTLMMNQHKEQEERLACPSSVTGYIRRNSNAQGSSSISDILSSALDVVCADDLLAPMPLLSSANNDVDTFDALLSLTNSQATGNPFEPTPIVTGSFGGFY</sequence>